<feature type="compositionally biased region" description="Polar residues" evidence="1">
    <location>
        <begin position="836"/>
        <end position="849"/>
    </location>
</feature>
<dbReference type="Pfam" id="PF05699">
    <property type="entry name" value="Dimer_Tnp_hAT"/>
    <property type="match status" value="1"/>
</dbReference>
<dbReference type="HOGENOM" id="CLU_007316_2_0_1"/>
<feature type="region of interest" description="Disordered" evidence="1">
    <location>
        <begin position="768"/>
        <end position="795"/>
    </location>
</feature>
<proteinExistence type="predicted"/>
<dbReference type="STRING" id="685588.A0A067TK77"/>
<protein>
    <recommendedName>
        <fullName evidence="2">HAT C-terminal dimerisation domain-containing protein</fullName>
    </recommendedName>
</protein>
<dbReference type="EMBL" id="KL142369">
    <property type="protein sequence ID" value="KDR82742.1"/>
    <property type="molecule type" value="Genomic_DNA"/>
</dbReference>
<feature type="region of interest" description="Disordered" evidence="1">
    <location>
        <begin position="828"/>
        <end position="849"/>
    </location>
</feature>
<dbReference type="InterPro" id="IPR012337">
    <property type="entry name" value="RNaseH-like_sf"/>
</dbReference>
<evidence type="ECO:0000313" key="3">
    <source>
        <dbReference type="EMBL" id="KDR82742.1"/>
    </source>
</evidence>
<feature type="domain" description="HAT C-terminal dimerisation" evidence="2">
    <location>
        <begin position="642"/>
        <end position="685"/>
    </location>
</feature>
<feature type="region of interest" description="Disordered" evidence="1">
    <location>
        <begin position="710"/>
        <end position="732"/>
    </location>
</feature>
<dbReference type="SUPFAM" id="SSF53098">
    <property type="entry name" value="Ribonuclease H-like"/>
    <property type="match status" value="1"/>
</dbReference>
<sequence length="849" mass="96480">MTVTIIQFLWQYFYRNETKYKTNQTNKAAWCKACLQGHMCILTESDAVKVRAGQLSAVRSQEDLQKSGLSLNFGYPEKVRLTRDLALENVAPVCGKAERMLAHIKACKFISTDNRTLIILTCKPSAASTNVVSPPSPSTSLHVSTVVTPLTTQNSTRPVKRTKSLHGASPGGIQHLTRALSAPQLQEEFSADLCKLLIALNTAWVAAENPSLHRFIHKWVGPEIVVEDRRILSGRVLDQEVQRVENGVISKVRGKLATGQCDGFKNVAKSHVVSTMMSVEHEPYLVQTHDVTREAKTGDQLLKHVLEDKKLMEEKFGTQLIAWCTDDGPDGKKMRRLLQALFDWLIVILCWAHQINLVVGDFLVIRRAVTEDINHALEVIKWFNNHSTALALLQTEQALTFEGSFWALILPAITRWTAHYLAITRYLKLKQPLQICWTRNEDRLITCAGTKLELQEKARHICGLVRDESLWHRLGKIQKILEPLAIAANVAQASHTRLDHVLLMLGNLVRIFTQNLEYDEDLRLGILKSLEKRWKKADQDVFITAVLLNPFIRGSLFKKASLTDIDLYAILERVYERVMRRKADLEFLAAFEDYRLKYAEFSDERMGLELMKRKFAAEDAPLDLRLIWSRLDKDVHHGRNAIVKLAIHIFSVVANSAGCERVFSSFGVTHTKRRNKLDPKKVHNMAVVGMQIKREDRELGLARNRKKRKFEEITDEDQPLTSTSTDTSEHVDPTDFQRYAEGLFRQVELSNQEDDDDTLPPYIMPTLSGHTATPVNDVQQPQATHRPPTSRNRKTQIQLSELFNFSIRPEEGLEFYWPGSKKNLEEELQAHESVFGGNSPSTATSSHVN</sequence>
<name>A0A067TK77_GALM3</name>
<keyword evidence="4" id="KW-1185">Reference proteome</keyword>
<evidence type="ECO:0000259" key="2">
    <source>
        <dbReference type="Pfam" id="PF05699"/>
    </source>
</evidence>
<dbReference type="AlphaFoldDB" id="A0A067TK77"/>
<reference evidence="4" key="1">
    <citation type="journal article" date="2014" name="Proc. Natl. Acad. Sci. U.S.A.">
        <title>Extensive sampling of basidiomycete genomes demonstrates inadequacy of the white-rot/brown-rot paradigm for wood decay fungi.</title>
        <authorList>
            <person name="Riley R."/>
            <person name="Salamov A.A."/>
            <person name="Brown D.W."/>
            <person name="Nagy L.G."/>
            <person name="Floudas D."/>
            <person name="Held B.W."/>
            <person name="Levasseur A."/>
            <person name="Lombard V."/>
            <person name="Morin E."/>
            <person name="Otillar R."/>
            <person name="Lindquist E.A."/>
            <person name="Sun H."/>
            <person name="LaButti K.M."/>
            <person name="Schmutz J."/>
            <person name="Jabbour D."/>
            <person name="Luo H."/>
            <person name="Baker S.E."/>
            <person name="Pisabarro A.G."/>
            <person name="Walton J.D."/>
            <person name="Blanchette R.A."/>
            <person name="Henrissat B."/>
            <person name="Martin F."/>
            <person name="Cullen D."/>
            <person name="Hibbett D.S."/>
            <person name="Grigoriev I.V."/>
        </authorList>
    </citation>
    <scope>NUCLEOTIDE SEQUENCE [LARGE SCALE GENOMIC DNA]</scope>
    <source>
        <strain evidence="4">CBS 339.88</strain>
    </source>
</reference>
<dbReference type="GO" id="GO:0046983">
    <property type="term" value="F:protein dimerization activity"/>
    <property type="evidence" value="ECO:0007669"/>
    <property type="project" value="InterPro"/>
</dbReference>
<gene>
    <name evidence="3" type="ORF">GALMADRAFT_275842</name>
</gene>
<accession>A0A067TK77</accession>
<organism evidence="3 4">
    <name type="scientific">Galerina marginata (strain CBS 339.88)</name>
    <dbReference type="NCBI Taxonomy" id="685588"/>
    <lineage>
        <taxon>Eukaryota</taxon>
        <taxon>Fungi</taxon>
        <taxon>Dikarya</taxon>
        <taxon>Basidiomycota</taxon>
        <taxon>Agaricomycotina</taxon>
        <taxon>Agaricomycetes</taxon>
        <taxon>Agaricomycetidae</taxon>
        <taxon>Agaricales</taxon>
        <taxon>Agaricineae</taxon>
        <taxon>Strophariaceae</taxon>
        <taxon>Galerina</taxon>
    </lineage>
</organism>
<evidence type="ECO:0000256" key="1">
    <source>
        <dbReference type="SAM" id="MobiDB-lite"/>
    </source>
</evidence>
<dbReference type="OrthoDB" id="2423954at2759"/>
<dbReference type="InterPro" id="IPR008906">
    <property type="entry name" value="HATC_C_dom"/>
</dbReference>
<evidence type="ECO:0000313" key="4">
    <source>
        <dbReference type="Proteomes" id="UP000027222"/>
    </source>
</evidence>
<dbReference type="Proteomes" id="UP000027222">
    <property type="component" value="Unassembled WGS sequence"/>
</dbReference>